<gene>
    <name evidence="2" type="ORF">COY32_06180</name>
</gene>
<dbReference type="CDD" id="cd05403">
    <property type="entry name" value="NT_KNTase_like"/>
    <property type="match status" value="1"/>
</dbReference>
<comment type="caution">
    <text evidence="2">The sequence shown here is derived from an EMBL/GenBank/DDBJ whole genome shotgun (WGS) entry which is preliminary data.</text>
</comment>
<feature type="domain" description="Polymerase nucleotidyl transferase" evidence="1">
    <location>
        <begin position="15"/>
        <end position="67"/>
    </location>
</feature>
<dbReference type="Pfam" id="PF01909">
    <property type="entry name" value="NTP_transf_2"/>
    <property type="match status" value="1"/>
</dbReference>
<dbReference type="Proteomes" id="UP000228920">
    <property type="component" value="Unassembled WGS sequence"/>
</dbReference>
<sequence length="108" mass="12240">MARKTLLKDKPEVLLKEYKKALQSAGVPVERLIMFGSYAQGKARYDSDLDVGVVSKLFGKNGFEEMVMLSKIATNIEPLIEPHPLSPRMLDDKWDSLAQEIKRYGKDI</sequence>
<proteinExistence type="predicted"/>
<dbReference type="PANTHER" id="PTHR43449">
    <property type="entry name" value="NUCLEOTIDYLTRANSFERASE"/>
    <property type="match status" value="1"/>
</dbReference>
<keyword evidence="2" id="KW-0808">Transferase</keyword>
<dbReference type="PANTHER" id="PTHR43449:SF1">
    <property type="entry name" value="POLYMERASE BETA NUCLEOTIDYLTRANSFERASE DOMAIN-CONTAINING PROTEIN"/>
    <property type="match status" value="1"/>
</dbReference>
<accession>A0A2M7TFI7</accession>
<name>A0A2M7TFI7_UNCKA</name>
<evidence type="ECO:0000259" key="1">
    <source>
        <dbReference type="Pfam" id="PF01909"/>
    </source>
</evidence>
<dbReference type="SUPFAM" id="SSF81301">
    <property type="entry name" value="Nucleotidyltransferase"/>
    <property type="match status" value="1"/>
</dbReference>
<reference evidence="3" key="1">
    <citation type="submission" date="2017-09" db="EMBL/GenBank/DDBJ databases">
        <title>Depth-based differentiation of microbial function through sediment-hosted aquifers and enrichment of novel symbionts in the deep terrestrial subsurface.</title>
        <authorList>
            <person name="Probst A.J."/>
            <person name="Ladd B."/>
            <person name="Jarett J.K."/>
            <person name="Geller-Mcgrath D.E."/>
            <person name="Sieber C.M.K."/>
            <person name="Emerson J.B."/>
            <person name="Anantharaman K."/>
            <person name="Thomas B.C."/>
            <person name="Malmstrom R."/>
            <person name="Stieglmeier M."/>
            <person name="Klingl A."/>
            <person name="Woyke T."/>
            <person name="Ryan C.M."/>
            <person name="Banfield J.F."/>
        </authorList>
    </citation>
    <scope>NUCLEOTIDE SEQUENCE [LARGE SCALE GENOMIC DNA]</scope>
</reference>
<dbReference type="InterPro" id="IPR002934">
    <property type="entry name" value="Polymerase_NTP_transf_dom"/>
</dbReference>
<evidence type="ECO:0000313" key="2">
    <source>
        <dbReference type="EMBL" id="PIZ44633.1"/>
    </source>
</evidence>
<protein>
    <submittedName>
        <fullName evidence="2">Nucleotidyltransferase domain-containing protein</fullName>
    </submittedName>
</protein>
<dbReference type="AlphaFoldDB" id="A0A2M7TFI7"/>
<dbReference type="InterPro" id="IPR043519">
    <property type="entry name" value="NT_sf"/>
</dbReference>
<dbReference type="Gene3D" id="3.30.460.10">
    <property type="entry name" value="Beta Polymerase, domain 2"/>
    <property type="match status" value="1"/>
</dbReference>
<organism evidence="2 3">
    <name type="scientific">candidate division WWE3 bacterium CG_4_10_14_0_2_um_filter_41_14</name>
    <dbReference type="NCBI Taxonomy" id="1975072"/>
    <lineage>
        <taxon>Bacteria</taxon>
        <taxon>Katanobacteria</taxon>
    </lineage>
</organism>
<dbReference type="GO" id="GO:0016779">
    <property type="term" value="F:nucleotidyltransferase activity"/>
    <property type="evidence" value="ECO:0007669"/>
    <property type="project" value="InterPro"/>
</dbReference>
<evidence type="ECO:0000313" key="3">
    <source>
        <dbReference type="Proteomes" id="UP000228920"/>
    </source>
</evidence>
<dbReference type="EMBL" id="PFNL01000169">
    <property type="protein sequence ID" value="PIZ44633.1"/>
    <property type="molecule type" value="Genomic_DNA"/>
</dbReference>